<organism evidence="1 2">
    <name type="scientific">Pyrenophora seminiperda CCB06</name>
    <dbReference type="NCBI Taxonomy" id="1302712"/>
    <lineage>
        <taxon>Eukaryota</taxon>
        <taxon>Fungi</taxon>
        <taxon>Dikarya</taxon>
        <taxon>Ascomycota</taxon>
        <taxon>Pezizomycotina</taxon>
        <taxon>Dothideomycetes</taxon>
        <taxon>Pleosporomycetidae</taxon>
        <taxon>Pleosporales</taxon>
        <taxon>Pleosporineae</taxon>
        <taxon>Pleosporaceae</taxon>
        <taxon>Pyrenophora</taxon>
    </lineage>
</organism>
<name>A0A3M7M4M4_9PLEO</name>
<accession>A0A3M7M4M4</accession>
<reference evidence="1 2" key="1">
    <citation type="journal article" date="2014" name="PLoS ONE">
        <title>De novo Genome Assembly of the Fungal Plant Pathogen Pyrenophora semeniperda.</title>
        <authorList>
            <person name="Soliai M.M."/>
            <person name="Meyer S.E."/>
            <person name="Udall J.A."/>
            <person name="Elzinga D.E."/>
            <person name="Hermansen R.A."/>
            <person name="Bodily P.M."/>
            <person name="Hart A.A."/>
            <person name="Coleman C.E."/>
        </authorList>
    </citation>
    <scope>NUCLEOTIDE SEQUENCE [LARGE SCALE GENOMIC DNA]</scope>
    <source>
        <strain evidence="1 2">CCB06</strain>
        <tissue evidence="1">Mycelium</tissue>
    </source>
</reference>
<dbReference type="EMBL" id="KE747818">
    <property type="protein sequence ID" value="RMZ69433.1"/>
    <property type="molecule type" value="Genomic_DNA"/>
</dbReference>
<evidence type="ECO:0000313" key="1">
    <source>
        <dbReference type="EMBL" id="RMZ69433.1"/>
    </source>
</evidence>
<proteinExistence type="predicted"/>
<dbReference type="AlphaFoldDB" id="A0A3M7M4M4"/>
<evidence type="ECO:0000313" key="2">
    <source>
        <dbReference type="Proteomes" id="UP000265663"/>
    </source>
</evidence>
<sequence>MEENRGEEEEEEEAEEATFPMICITLRSEYDKLKFNPPYLQRTKNSRNSHTCIIITPPTHYIVHT</sequence>
<gene>
    <name evidence="1" type="ORF">GMOD_00006241</name>
</gene>
<protein>
    <submittedName>
        <fullName evidence="1">Uncharacterized protein</fullName>
    </submittedName>
</protein>
<dbReference type="Proteomes" id="UP000265663">
    <property type="component" value="Unassembled WGS sequence"/>
</dbReference>
<keyword evidence="2" id="KW-1185">Reference proteome</keyword>